<accession>A0ACB9NAW4</accession>
<gene>
    <name evidence="1" type="ORF">L6164_018158</name>
</gene>
<evidence type="ECO:0000313" key="2">
    <source>
        <dbReference type="Proteomes" id="UP000828941"/>
    </source>
</evidence>
<organism evidence="1 2">
    <name type="scientific">Bauhinia variegata</name>
    <name type="common">Purple orchid tree</name>
    <name type="synonym">Phanera variegata</name>
    <dbReference type="NCBI Taxonomy" id="167791"/>
    <lineage>
        <taxon>Eukaryota</taxon>
        <taxon>Viridiplantae</taxon>
        <taxon>Streptophyta</taxon>
        <taxon>Embryophyta</taxon>
        <taxon>Tracheophyta</taxon>
        <taxon>Spermatophyta</taxon>
        <taxon>Magnoliopsida</taxon>
        <taxon>eudicotyledons</taxon>
        <taxon>Gunneridae</taxon>
        <taxon>Pentapetalae</taxon>
        <taxon>rosids</taxon>
        <taxon>fabids</taxon>
        <taxon>Fabales</taxon>
        <taxon>Fabaceae</taxon>
        <taxon>Cercidoideae</taxon>
        <taxon>Cercideae</taxon>
        <taxon>Bauhiniinae</taxon>
        <taxon>Bauhinia</taxon>
    </lineage>
</organism>
<dbReference type="Proteomes" id="UP000828941">
    <property type="component" value="Chromosome 7"/>
</dbReference>
<reference evidence="1 2" key="1">
    <citation type="journal article" date="2022" name="DNA Res.">
        <title>Chromosomal-level genome assembly of the orchid tree Bauhinia variegata (Leguminosae; Cercidoideae) supports the allotetraploid origin hypothesis of Bauhinia.</title>
        <authorList>
            <person name="Zhong Y."/>
            <person name="Chen Y."/>
            <person name="Zheng D."/>
            <person name="Pang J."/>
            <person name="Liu Y."/>
            <person name="Luo S."/>
            <person name="Meng S."/>
            <person name="Qian L."/>
            <person name="Wei D."/>
            <person name="Dai S."/>
            <person name="Zhou R."/>
        </authorList>
    </citation>
    <scope>NUCLEOTIDE SEQUENCE [LARGE SCALE GENOMIC DNA]</scope>
    <source>
        <strain evidence="1">BV-YZ2020</strain>
    </source>
</reference>
<name>A0ACB9NAW4_BAUVA</name>
<keyword evidence="2" id="KW-1185">Reference proteome</keyword>
<proteinExistence type="predicted"/>
<dbReference type="EMBL" id="CM039432">
    <property type="protein sequence ID" value="KAI4333330.1"/>
    <property type="molecule type" value="Genomic_DNA"/>
</dbReference>
<comment type="caution">
    <text evidence="1">The sequence shown here is derived from an EMBL/GenBank/DDBJ whole genome shotgun (WGS) entry which is preliminary data.</text>
</comment>
<protein>
    <submittedName>
        <fullName evidence="1">Uncharacterized protein</fullName>
    </submittedName>
</protein>
<evidence type="ECO:0000313" key="1">
    <source>
        <dbReference type="EMBL" id="KAI4333330.1"/>
    </source>
</evidence>
<sequence length="121" mass="13833">MAPSFNCPNSLYDFVFKDGNGVKGMVDYSGLKEVPDSLPPEKKAVFRKGVGPSPNIKYGTSFVPEKERALEWKDYISDEDALQFWPNECKYAFLYVLINFVTKYRTFDGFFVSVLVFMGLK</sequence>